<gene>
    <name evidence="2" type="ORF">PTTG_06080</name>
</gene>
<reference evidence="3" key="4">
    <citation type="submission" date="2025-05" db="UniProtKB">
        <authorList>
            <consortium name="EnsemblFungi"/>
        </authorList>
    </citation>
    <scope>IDENTIFICATION</scope>
    <source>
        <strain evidence="3">isolate 1-1 / race 1 (BBBD)</strain>
    </source>
</reference>
<reference evidence="2" key="1">
    <citation type="submission" date="2009-11" db="EMBL/GenBank/DDBJ databases">
        <authorList>
            <consortium name="The Broad Institute Genome Sequencing Platform"/>
            <person name="Ward D."/>
            <person name="Feldgarden M."/>
            <person name="Earl A."/>
            <person name="Young S.K."/>
            <person name="Zeng Q."/>
            <person name="Koehrsen M."/>
            <person name="Alvarado L."/>
            <person name="Berlin A."/>
            <person name="Bochicchio J."/>
            <person name="Borenstein D."/>
            <person name="Chapman S.B."/>
            <person name="Chen Z."/>
            <person name="Engels R."/>
            <person name="Freedman E."/>
            <person name="Gellesch M."/>
            <person name="Goldberg J."/>
            <person name="Griggs A."/>
            <person name="Gujja S."/>
            <person name="Heilman E."/>
            <person name="Heiman D."/>
            <person name="Hepburn T."/>
            <person name="Howarth C."/>
            <person name="Jen D."/>
            <person name="Larson L."/>
            <person name="Lewis B."/>
            <person name="Mehta T."/>
            <person name="Park D."/>
            <person name="Pearson M."/>
            <person name="Roberts A."/>
            <person name="Saif S."/>
            <person name="Shea T."/>
            <person name="Shenoy N."/>
            <person name="Sisk P."/>
            <person name="Stolte C."/>
            <person name="Sykes S."/>
            <person name="Thomson T."/>
            <person name="Walk T."/>
            <person name="White J."/>
            <person name="Yandava C."/>
            <person name="Izard J."/>
            <person name="Baranova O.V."/>
            <person name="Blanton J.M."/>
            <person name="Tanner A.C."/>
            <person name="Dewhirst F.E."/>
            <person name="Haas B."/>
            <person name="Nusbaum C."/>
            <person name="Birren B."/>
        </authorList>
    </citation>
    <scope>NUCLEOTIDE SEQUENCE [LARGE SCALE GENOMIC DNA]</scope>
    <source>
        <strain evidence="2">1-1 BBBD Race 1</strain>
    </source>
</reference>
<dbReference type="Proteomes" id="UP000005240">
    <property type="component" value="Unassembled WGS sequence"/>
</dbReference>
<organism evidence="2">
    <name type="scientific">Puccinia triticina (isolate 1-1 / race 1 (BBBD))</name>
    <name type="common">Brown leaf rust fungus</name>
    <dbReference type="NCBI Taxonomy" id="630390"/>
    <lineage>
        <taxon>Eukaryota</taxon>
        <taxon>Fungi</taxon>
        <taxon>Dikarya</taxon>
        <taxon>Basidiomycota</taxon>
        <taxon>Pucciniomycotina</taxon>
        <taxon>Pucciniomycetes</taxon>
        <taxon>Pucciniales</taxon>
        <taxon>Pucciniaceae</taxon>
        <taxon>Puccinia</taxon>
    </lineage>
</organism>
<reference evidence="3 4" key="3">
    <citation type="journal article" date="2017" name="G3 (Bethesda)">
        <title>Comparative analysis highlights variable genome content of wheat rusts and divergence of the mating loci.</title>
        <authorList>
            <person name="Cuomo C.A."/>
            <person name="Bakkeren G."/>
            <person name="Khalil H.B."/>
            <person name="Panwar V."/>
            <person name="Joly D."/>
            <person name="Linning R."/>
            <person name="Sakthikumar S."/>
            <person name="Song X."/>
            <person name="Adiconis X."/>
            <person name="Fan L."/>
            <person name="Goldberg J.M."/>
            <person name="Levin J.Z."/>
            <person name="Young S."/>
            <person name="Zeng Q."/>
            <person name="Anikster Y."/>
            <person name="Bruce M."/>
            <person name="Wang M."/>
            <person name="Yin C."/>
            <person name="McCallum B."/>
            <person name="Szabo L.J."/>
            <person name="Hulbert S."/>
            <person name="Chen X."/>
            <person name="Fellers J.P."/>
        </authorList>
    </citation>
    <scope>NUCLEOTIDE SEQUENCE</scope>
    <source>
        <strain evidence="3">isolate 1-1 / race 1 (BBBD)</strain>
        <strain evidence="4">Isolate 1-1 / race 1 (BBBD)</strain>
    </source>
</reference>
<sequence>MDLQSTRKLCFQNNGKPPIGGRKLNSLYSSILPKSTSPLCCSIYLLTQTLLELNLKVPSDAWKQIPSPDNLNSASSLPDSILLHPINPIEATTSNPVSEKIPPIYRPIFLKDLDRSGFPGWKFAWEEPWDARWNQLLCKFILKHWRYAHKTGALQGFHLDPNETSDKIICTGILHRWFLGRQEGLRLGRFLPKRRGEKKQSEKKSKLQLQVRNQSK</sequence>
<evidence type="ECO:0000313" key="3">
    <source>
        <dbReference type="EnsemblFungi" id="PTTG_06080-t43_1-p1"/>
    </source>
</evidence>
<dbReference type="VEuPathDB" id="FungiDB:PTTG_06080"/>
<protein>
    <submittedName>
        <fullName evidence="2 3">Uncharacterized protein</fullName>
    </submittedName>
</protein>
<dbReference type="EMBL" id="ADAS02000717">
    <property type="protein sequence ID" value="OAV86912.1"/>
    <property type="molecule type" value="Genomic_DNA"/>
</dbReference>
<evidence type="ECO:0000256" key="1">
    <source>
        <dbReference type="SAM" id="MobiDB-lite"/>
    </source>
</evidence>
<proteinExistence type="predicted"/>
<dbReference type="OrthoDB" id="2498244at2759"/>
<evidence type="ECO:0000313" key="4">
    <source>
        <dbReference type="Proteomes" id="UP000005240"/>
    </source>
</evidence>
<accession>A0A180G3A7</accession>
<keyword evidence="4" id="KW-1185">Reference proteome</keyword>
<feature type="region of interest" description="Disordered" evidence="1">
    <location>
        <begin position="194"/>
        <end position="216"/>
    </location>
</feature>
<evidence type="ECO:0000313" key="2">
    <source>
        <dbReference type="EMBL" id="OAV86912.1"/>
    </source>
</evidence>
<dbReference type="AlphaFoldDB" id="A0A180G3A7"/>
<dbReference type="EnsemblFungi" id="PTTG_06080-t43_1">
    <property type="protein sequence ID" value="PTTG_06080-t43_1-p1"/>
    <property type="gene ID" value="PTTG_06080"/>
</dbReference>
<reference evidence="2" key="2">
    <citation type="submission" date="2016-05" db="EMBL/GenBank/DDBJ databases">
        <title>Comparative analysis highlights variable genome content of wheat rusts and divergence of the mating loci.</title>
        <authorList>
            <person name="Cuomo C.A."/>
            <person name="Bakkeren G."/>
            <person name="Szabo L."/>
            <person name="Khalil H."/>
            <person name="Joly D."/>
            <person name="Goldberg J."/>
            <person name="Young S."/>
            <person name="Zeng Q."/>
            <person name="Fellers J."/>
        </authorList>
    </citation>
    <scope>NUCLEOTIDE SEQUENCE [LARGE SCALE GENOMIC DNA]</scope>
    <source>
        <strain evidence="2">1-1 BBBD Race 1</strain>
    </source>
</reference>
<name>A0A180G3A7_PUCT1</name>